<accession>A0A381U1R6</accession>
<comment type="pathway">
    <text evidence="1">Amino-acid degradation; L-histidine degradation into L-glutamate; N-formimidoyl-L-glutamate from L-histidine: step 1/3.</text>
</comment>
<gene>
    <name evidence="6" type="ORF">METZ01_LOCUS74878</name>
</gene>
<dbReference type="SUPFAM" id="SSF48557">
    <property type="entry name" value="L-aspartase-like"/>
    <property type="match status" value="1"/>
</dbReference>
<comment type="catalytic activity">
    <reaction evidence="5">
        <text>L-histidine = trans-urocanate + NH4(+)</text>
        <dbReference type="Rhea" id="RHEA:21232"/>
        <dbReference type="ChEBI" id="CHEBI:17771"/>
        <dbReference type="ChEBI" id="CHEBI:28938"/>
        <dbReference type="ChEBI" id="CHEBI:57595"/>
        <dbReference type="EC" id="4.3.1.3"/>
    </reaction>
</comment>
<dbReference type="PROSITE" id="PS00488">
    <property type="entry name" value="PAL_HISTIDASE"/>
    <property type="match status" value="1"/>
</dbReference>
<dbReference type="AlphaFoldDB" id="A0A381U1R6"/>
<name>A0A381U1R6_9ZZZZ</name>
<dbReference type="EC" id="4.3.1.3" evidence="2"/>
<dbReference type="InterPro" id="IPR008948">
    <property type="entry name" value="L-Aspartase-like"/>
</dbReference>
<dbReference type="UniPathway" id="UPA00379">
    <property type="reaction ID" value="UER00549"/>
</dbReference>
<dbReference type="InterPro" id="IPR001106">
    <property type="entry name" value="Aromatic_Lyase"/>
</dbReference>
<dbReference type="NCBIfam" id="NF006871">
    <property type="entry name" value="PRK09367.1"/>
    <property type="match status" value="1"/>
</dbReference>
<evidence type="ECO:0000313" key="6">
    <source>
        <dbReference type="EMBL" id="SVA22024.1"/>
    </source>
</evidence>
<dbReference type="GO" id="GO:0004397">
    <property type="term" value="F:histidine ammonia-lyase activity"/>
    <property type="evidence" value="ECO:0007669"/>
    <property type="project" value="UniProtKB-EC"/>
</dbReference>
<dbReference type="Pfam" id="PF00221">
    <property type="entry name" value="Lyase_aromatic"/>
    <property type="match status" value="1"/>
</dbReference>
<dbReference type="InterPro" id="IPR005921">
    <property type="entry name" value="HutH"/>
</dbReference>
<dbReference type="InterPro" id="IPR022313">
    <property type="entry name" value="Phe/His_NH3-lyase_AS"/>
</dbReference>
<dbReference type="NCBIfam" id="TIGR01225">
    <property type="entry name" value="hutH"/>
    <property type="match status" value="1"/>
</dbReference>
<evidence type="ECO:0000256" key="4">
    <source>
        <dbReference type="ARBA" id="ARBA00023239"/>
    </source>
</evidence>
<organism evidence="6">
    <name type="scientific">marine metagenome</name>
    <dbReference type="NCBI Taxonomy" id="408172"/>
    <lineage>
        <taxon>unclassified sequences</taxon>
        <taxon>metagenomes</taxon>
        <taxon>ecological metagenomes</taxon>
    </lineage>
</organism>
<evidence type="ECO:0000256" key="5">
    <source>
        <dbReference type="ARBA" id="ARBA00049269"/>
    </source>
</evidence>
<dbReference type="PANTHER" id="PTHR10362">
    <property type="entry name" value="HISTIDINE AMMONIA-LYASE"/>
    <property type="match status" value="1"/>
</dbReference>
<proteinExistence type="predicted"/>
<dbReference type="InterPro" id="IPR024083">
    <property type="entry name" value="Fumarase/histidase_N"/>
</dbReference>
<keyword evidence="4" id="KW-0456">Lyase</keyword>
<sequence>MGEHVIVLDGSSLEIRDVFDVGYSGAEVKIAESALEAMTVSRSAVMRILESDEVVYGINTGFGALSRVTIEHDQLEELQYNLIRSHACGVGERMDPEHVLMMMLIRANTLAKGHSGCRPEVTELLVAMINARIVPVVPRIGSLGASGDLAPLSHMALGLIGEGECNVLNNELWESESAATALEQAGLEPLVLQAKEGLSLINGTSQMCAYLSICVTNLDHLVLAADASAACSVEAIFGSHAPFDQRVHNARPQRGQSISAARISSLLKGSEINESHADCERVQDAYSFRCSPQVHGPVIDLLLETRRMLEIEINSATDNPLIFTDGSNDEVISGGNFHGQNLSLAADALALSCHELASISERRINQIMDPQWSKQNAFLSNKEGLESGLMIIQYVAAALISELQLLSNPVTTSNVPVSLGKEDHVSMGATSTFRTVRSTELLSQVIANEMICSAEALGRIDYRAGRGVTRITDWIRSYIPPLTSDRAMTAECEGLSSALLNGDLSTNLGD</sequence>
<protein>
    <recommendedName>
        <fullName evidence="2">histidine ammonia-lyase</fullName>
        <ecNumber evidence="2">4.3.1.3</ecNumber>
    </recommendedName>
</protein>
<evidence type="ECO:0000256" key="1">
    <source>
        <dbReference type="ARBA" id="ARBA00005113"/>
    </source>
</evidence>
<evidence type="ECO:0000256" key="2">
    <source>
        <dbReference type="ARBA" id="ARBA00012994"/>
    </source>
</evidence>
<dbReference type="GO" id="GO:0005737">
    <property type="term" value="C:cytoplasm"/>
    <property type="evidence" value="ECO:0007669"/>
    <property type="project" value="InterPro"/>
</dbReference>
<dbReference type="CDD" id="cd00332">
    <property type="entry name" value="PAL-HAL"/>
    <property type="match status" value="1"/>
</dbReference>
<reference evidence="6" key="1">
    <citation type="submission" date="2018-05" db="EMBL/GenBank/DDBJ databases">
        <authorList>
            <person name="Lanie J.A."/>
            <person name="Ng W.-L."/>
            <person name="Kazmierczak K.M."/>
            <person name="Andrzejewski T.M."/>
            <person name="Davidsen T.M."/>
            <person name="Wayne K.J."/>
            <person name="Tettelin H."/>
            <person name="Glass J.I."/>
            <person name="Rusch D."/>
            <person name="Podicherti R."/>
            <person name="Tsui H.-C.T."/>
            <person name="Winkler M.E."/>
        </authorList>
    </citation>
    <scope>NUCLEOTIDE SEQUENCE</scope>
</reference>
<dbReference type="GO" id="GO:0019557">
    <property type="term" value="P:L-histidine catabolic process to glutamate and formate"/>
    <property type="evidence" value="ECO:0007669"/>
    <property type="project" value="UniProtKB-UniPathway"/>
</dbReference>
<dbReference type="Gene3D" id="1.20.200.10">
    <property type="entry name" value="Fumarase/aspartase (Central domain)"/>
    <property type="match status" value="1"/>
</dbReference>
<dbReference type="GO" id="GO:0019556">
    <property type="term" value="P:L-histidine catabolic process to glutamate and formamide"/>
    <property type="evidence" value="ECO:0007669"/>
    <property type="project" value="UniProtKB-UniPathway"/>
</dbReference>
<evidence type="ECO:0000256" key="3">
    <source>
        <dbReference type="ARBA" id="ARBA00022808"/>
    </source>
</evidence>
<dbReference type="EMBL" id="UINC01005549">
    <property type="protein sequence ID" value="SVA22024.1"/>
    <property type="molecule type" value="Genomic_DNA"/>
</dbReference>
<dbReference type="Gene3D" id="1.10.275.10">
    <property type="entry name" value="Fumarase/aspartase (N-terminal domain)"/>
    <property type="match status" value="1"/>
</dbReference>
<keyword evidence="3" id="KW-0369">Histidine metabolism</keyword>
<dbReference type="FunFam" id="1.10.275.10:FF:000005">
    <property type="entry name" value="Histidine ammonia-lyase"/>
    <property type="match status" value="1"/>
</dbReference>